<dbReference type="AlphaFoldDB" id="A0A849C329"/>
<accession>A0A849C329</accession>
<reference evidence="1 2" key="1">
    <citation type="submission" date="2020-05" db="EMBL/GenBank/DDBJ databases">
        <title>MicrobeNet Type strains.</title>
        <authorList>
            <person name="Nicholson A.C."/>
        </authorList>
    </citation>
    <scope>NUCLEOTIDE SEQUENCE [LARGE SCALE GENOMIC DNA]</scope>
    <source>
        <strain evidence="1 2">JCM 3224</strain>
    </source>
</reference>
<dbReference type="EMBL" id="JABELX010000004">
    <property type="protein sequence ID" value="NNH70725.1"/>
    <property type="molecule type" value="Genomic_DNA"/>
</dbReference>
<keyword evidence="2" id="KW-1185">Reference proteome</keyword>
<name>A0A849C329_9NOCA</name>
<evidence type="ECO:0000313" key="1">
    <source>
        <dbReference type="EMBL" id="NNH70725.1"/>
    </source>
</evidence>
<organism evidence="1 2">
    <name type="scientific">Nocardia uniformis</name>
    <dbReference type="NCBI Taxonomy" id="53432"/>
    <lineage>
        <taxon>Bacteria</taxon>
        <taxon>Bacillati</taxon>
        <taxon>Actinomycetota</taxon>
        <taxon>Actinomycetes</taxon>
        <taxon>Mycobacteriales</taxon>
        <taxon>Nocardiaceae</taxon>
        <taxon>Nocardia</taxon>
    </lineage>
</organism>
<gene>
    <name evidence="1" type="ORF">HLB23_12760</name>
</gene>
<dbReference type="Proteomes" id="UP000586827">
    <property type="component" value="Unassembled WGS sequence"/>
</dbReference>
<evidence type="ECO:0000313" key="2">
    <source>
        <dbReference type="Proteomes" id="UP000586827"/>
    </source>
</evidence>
<comment type="caution">
    <text evidence="1">The sequence shown here is derived from an EMBL/GenBank/DDBJ whole genome shotgun (WGS) entry which is preliminary data.</text>
</comment>
<dbReference type="RefSeq" id="WP_084521500.1">
    <property type="nucleotide sequence ID" value="NZ_JABELX010000004.1"/>
</dbReference>
<proteinExistence type="predicted"/>
<protein>
    <submittedName>
        <fullName evidence="1">Uncharacterized protein</fullName>
    </submittedName>
</protein>
<sequence>MMRPESTNWRDEGSTVGRVAFDGTVHNWAMRNSGVNAAVLNDRAVVDGIITAECPDVRAATLQALQIDNLADGLAGF</sequence>